<dbReference type="GeneID" id="63842608"/>
<dbReference type="AlphaFoldDB" id="A0A9P4Y873"/>
<dbReference type="Proteomes" id="UP000803844">
    <property type="component" value="Unassembled WGS sequence"/>
</dbReference>
<feature type="region of interest" description="Disordered" evidence="1">
    <location>
        <begin position="1"/>
        <end position="20"/>
    </location>
</feature>
<reference evidence="2" key="1">
    <citation type="journal article" date="2020" name="Phytopathology">
        <title>Genome sequence of the chestnut blight fungus Cryphonectria parasitica EP155: A fundamental resource for an archetypical invasive plant pathogen.</title>
        <authorList>
            <person name="Crouch J.A."/>
            <person name="Dawe A."/>
            <person name="Aerts A."/>
            <person name="Barry K."/>
            <person name="Churchill A.C.L."/>
            <person name="Grimwood J."/>
            <person name="Hillman B."/>
            <person name="Milgroom M.G."/>
            <person name="Pangilinan J."/>
            <person name="Smith M."/>
            <person name="Salamov A."/>
            <person name="Schmutz J."/>
            <person name="Yadav J."/>
            <person name="Grigoriev I.V."/>
            <person name="Nuss D."/>
        </authorList>
    </citation>
    <scope>NUCLEOTIDE SEQUENCE</scope>
    <source>
        <strain evidence="2">EP155</strain>
    </source>
</reference>
<accession>A0A9P4Y873</accession>
<organism evidence="2 3">
    <name type="scientific">Cryphonectria parasitica (strain ATCC 38755 / EP155)</name>
    <dbReference type="NCBI Taxonomy" id="660469"/>
    <lineage>
        <taxon>Eukaryota</taxon>
        <taxon>Fungi</taxon>
        <taxon>Dikarya</taxon>
        <taxon>Ascomycota</taxon>
        <taxon>Pezizomycotina</taxon>
        <taxon>Sordariomycetes</taxon>
        <taxon>Sordariomycetidae</taxon>
        <taxon>Diaporthales</taxon>
        <taxon>Cryphonectriaceae</taxon>
        <taxon>Cryphonectria-Endothia species complex</taxon>
        <taxon>Cryphonectria</taxon>
    </lineage>
</organism>
<name>A0A9P4Y873_CRYP1</name>
<dbReference type="EMBL" id="MU032345">
    <property type="protein sequence ID" value="KAF3768553.1"/>
    <property type="molecule type" value="Genomic_DNA"/>
</dbReference>
<dbReference type="OrthoDB" id="4710221at2759"/>
<evidence type="ECO:0000313" key="2">
    <source>
        <dbReference type="EMBL" id="KAF3768553.1"/>
    </source>
</evidence>
<proteinExistence type="predicted"/>
<gene>
    <name evidence="2" type="ORF">M406DRAFT_71547</name>
</gene>
<comment type="caution">
    <text evidence="2">The sequence shown here is derived from an EMBL/GenBank/DDBJ whole genome shotgun (WGS) entry which is preliminary data.</text>
</comment>
<sequence length="459" mass="52167">MASIQDGGTASAQRASQSTTGYNREPTYTLYYTNVERFHCQRKCMILLKGGEDEHEHGQEVPFCSTGINQLYYNTIGHGGTIKIIEPPKSQLLPLAKLLDIPSLLRFPLPPMVLAAPSIALLENTLVKALNLLHNCNISFPVTRHNQMSLYGDDFSLVDNWSLYLHYNPDARQIHIGSNVSPTWKEDELAKARFLLFIPKIITYIRDKRFATAGAKVFLDNKAQDDLCDYFHHAGIIPDVAQFCATKLSPCTAKLALNFVFGYVVWGMSNCAYKVLQEVFGDSAMTNPLSISHNIHDANAVYDFYKQAVKQKVEMYNQKANNSNQVQTDVNNDYDEGDGTLVNDFDSETYCRDMGYLTSNNSIEYKLELERIMMLDRMTLSRLIICRAEIAQQLNHPHLQEWWEQAAELYKTFLVLDNTGPSTVKVTLCSMFQNGVYKPRKEHHPSNPFQHLVLRGCRI</sequence>
<evidence type="ECO:0000313" key="3">
    <source>
        <dbReference type="Proteomes" id="UP000803844"/>
    </source>
</evidence>
<keyword evidence="3" id="KW-1185">Reference proteome</keyword>
<protein>
    <submittedName>
        <fullName evidence="2">Uncharacterized protein</fullName>
    </submittedName>
</protein>
<dbReference type="RefSeq" id="XP_040779514.1">
    <property type="nucleotide sequence ID" value="XM_040925479.1"/>
</dbReference>
<evidence type="ECO:0000256" key="1">
    <source>
        <dbReference type="SAM" id="MobiDB-lite"/>
    </source>
</evidence>